<dbReference type="AlphaFoldDB" id="G4YS26"/>
<sequence length="233" mass="24880">MVSTAIVPGALAFLWPAHIPALPDFRYVRVTSVQGSKAKVALVSLDGDDEALDEEVDIAVLQRRRVGDEEGELWPGTFIGHPIAFIMPDGPSLDEWAFGVVSGYRMAGGHPSLHVRGDGVPVKLKLEQPPNVIKVNWVNYVLQTGAGENASAVNAEEMVVLMDEVSAQCGKSRAGLPAKIAKSLSVPFDAEAPVPIIRPDTLAVITAPRKHALDGALNKKGKKGTSMFNTQDI</sequence>
<organism evidence="1 2">
    <name type="scientific">Phytophthora sojae (strain P6497)</name>
    <name type="common">Soybean stem and root rot agent</name>
    <name type="synonym">Phytophthora megasperma f. sp. glycines</name>
    <dbReference type="NCBI Taxonomy" id="1094619"/>
    <lineage>
        <taxon>Eukaryota</taxon>
        <taxon>Sar</taxon>
        <taxon>Stramenopiles</taxon>
        <taxon>Oomycota</taxon>
        <taxon>Peronosporomycetes</taxon>
        <taxon>Peronosporales</taxon>
        <taxon>Peronosporaceae</taxon>
        <taxon>Phytophthora</taxon>
    </lineage>
</organism>
<proteinExistence type="predicted"/>
<protein>
    <submittedName>
        <fullName evidence="1">Uncharacterized protein</fullName>
    </submittedName>
</protein>
<dbReference type="EMBL" id="JH159152">
    <property type="protein sequence ID" value="EGZ24163.1"/>
    <property type="molecule type" value="Genomic_DNA"/>
</dbReference>
<keyword evidence="2" id="KW-1185">Reference proteome</keyword>
<dbReference type="RefSeq" id="XP_009519451.1">
    <property type="nucleotide sequence ID" value="XM_009521156.1"/>
</dbReference>
<dbReference type="KEGG" id="psoj:PHYSODRAFT_253194"/>
<evidence type="ECO:0000313" key="1">
    <source>
        <dbReference type="EMBL" id="EGZ24163.1"/>
    </source>
</evidence>
<evidence type="ECO:0000313" key="2">
    <source>
        <dbReference type="Proteomes" id="UP000002640"/>
    </source>
</evidence>
<dbReference type="OMA" id="DEVSAQC"/>
<name>G4YS26_PHYSP</name>
<gene>
    <name evidence="1" type="ORF">PHYSODRAFT_253194</name>
</gene>
<dbReference type="Proteomes" id="UP000002640">
    <property type="component" value="Unassembled WGS sequence"/>
</dbReference>
<reference evidence="1 2" key="1">
    <citation type="journal article" date="2006" name="Science">
        <title>Phytophthora genome sequences uncover evolutionary origins and mechanisms of pathogenesis.</title>
        <authorList>
            <person name="Tyler B.M."/>
            <person name="Tripathy S."/>
            <person name="Zhang X."/>
            <person name="Dehal P."/>
            <person name="Jiang R.H."/>
            <person name="Aerts A."/>
            <person name="Arredondo F.D."/>
            <person name="Baxter L."/>
            <person name="Bensasson D."/>
            <person name="Beynon J.L."/>
            <person name="Chapman J."/>
            <person name="Damasceno C.M."/>
            <person name="Dorrance A.E."/>
            <person name="Dou D."/>
            <person name="Dickerman A.W."/>
            <person name="Dubchak I.L."/>
            <person name="Garbelotto M."/>
            <person name="Gijzen M."/>
            <person name="Gordon S.G."/>
            <person name="Govers F."/>
            <person name="Grunwald N.J."/>
            <person name="Huang W."/>
            <person name="Ivors K.L."/>
            <person name="Jones R.W."/>
            <person name="Kamoun S."/>
            <person name="Krampis K."/>
            <person name="Lamour K.H."/>
            <person name="Lee M.K."/>
            <person name="McDonald W.H."/>
            <person name="Medina M."/>
            <person name="Meijer H.J."/>
            <person name="Nordberg E.K."/>
            <person name="Maclean D.J."/>
            <person name="Ospina-Giraldo M.D."/>
            <person name="Morris P.F."/>
            <person name="Phuntumart V."/>
            <person name="Putnam N.H."/>
            <person name="Rash S."/>
            <person name="Rose J.K."/>
            <person name="Sakihama Y."/>
            <person name="Salamov A.A."/>
            <person name="Savidor A."/>
            <person name="Scheuring C.F."/>
            <person name="Smith B.M."/>
            <person name="Sobral B.W."/>
            <person name="Terry A."/>
            <person name="Torto-Alalibo T.A."/>
            <person name="Win J."/>
            <person name="Xu Z."/>
            <person name="Zhang H."/>
            <person name="Grigoriev I.V."/>
            <person name="Rokhsar D.S."/>
            <person name="Boore J.L."/>
        </authorList>
    </citation>
    <scope>NUCLEOTIDE SEQUENCE [LARGE SCALE GENOMIC DNA]</scope>
    <source>
        <strain evidence="1 2">P6497</strain>
    </source>
</reference>
<dbReference type="InParanoid" id="G4YS26"/>
<dbReference type="GeneID" id="20638348"/>
<accession>G4YS26</accession>